<evidence type="ECO:0000256" key="2">
    <source>
        <dbReference type="ARBA" id="ARBA00022475"/>
    </source>
</evidence>
<keyword evidence="4 6" id="KW-1133">Transmembrane helix</keyword>
<comment type="caution">
    <text evidence="7">The sequence shown here is derived from an EMBL/GenBank/DDBJ whole genome shotgun (WGS) entry which is preliminary data.</text>
</comment>
<dbReference type="PATRIC" id="fig|1423813.3.peg.1526"/>
<accession>A0A0R2A7F9</accession>
<protein>
    <submittedName>
        <fullName evidence="7">Cellulose synthase catalytic subunit</fullName>
    </submittedName>
</protein>
<dbReference type="Gene3D" id="2.60.120.260">
    <property type="entry name" value="Galactose-binding domain-like"/>
    <property type="match status" value="2"/>
</dbReference>
<keyword evidence="5 6" id="KW-0472">Membrane</keyword>
<dbReference type="InterPro" id="IPR018513">
    <property type="entry name" value="Cell_synthase_bac"/>
</dbReference>
<evidence type="ECO:0000256" key="5">
    <source>
        <dbReference type="ARBA" id="ARBA00023136"/>
    </source>
</evidence>
<feature type="transmembrane region" description="Helical" evidence="6">
    <location>
        <begin position="644"/>
        <end position="666"/>
    </location>
</feature>
<evidence type="ECO:0000256" key="1">
    <source>
        <dbReference type="ARBA" id="ARBA00004162"/>
    </source>
</evidence>
<comment type="subcellular location">
    <subcellularLocation>
        <location evidence="1">Cell membrane</location>
        <topology evidence="1">Single-pass membrane protein</topology>
    </subcellularLocation>
</comment>
<sequence>MTFIVGCGIGMTGVRADNQTYTEQFQNNTTSLSGKSVETNMYFTKMDYWDIKKATFNLTYQISQLAETQKSDITVSINGVKFYSFRPHDGDGFQTEQISIPVELLTGENNLQISGQVLNKAGNSNYDLAQTPANWLTIKQGSNVNFEYQLKDADNTLHSFYNHFSGEDTVANGQSRIVTANQPSGDELTASMIALSGESRVITTDNDQIQVVKQASMNAQQGDYLMVVATYRHLPKELRNAVSATEVAHHAVIKTHYVDGKYYLIVTAQTGKLLKKAARFVANAELMNETDKATETVGSRTRTFTSSLHDQGHYQLTDQTDKIIGAGHRETSYFVSLPNDRSNADGSTVKLHLRYSKNLNFNRSLVTVYVNNTTIGSKKLTDVHANGDTLTVKVPNGMTLGSSFTVRVAFDLEMKDQNTSDNSATPWAEVGTSSKMTVKSQKSNELLFTNYPTLFMKNQTYDNLAVVIPKKLSNDDFQSLTNIFNLIGNFAKSNTGSIQFYTHQPSQHVLKTKNVIVLGTPQNNHFIRTLNSHLYFKYAADFTRLISNEKLSIEKDYGKTIGTAQLMRSPYNSKRGMLVVTGATSKASYLATTQINFQKNITQYSGDAIVVDQNNSHYGYRFKKNKAIDKSLERHRLFSKNTSLLIYLGLALVVMALVCLGIFLMVKKQRGLNTRRNPHAK</sequence>
<evidence type="ECO:0000256" key="6">
    <source>
        <dbReference type="SAM" id="Phobius"/>
    </source>
</evidence>
<dbReference type="GO" id="GO:0006011">
    <property type="term" value="P:UDP-alpha-D-glucose metabolic process"/>
    <property type="evidence" value="ECO:0007669"/>
    <property type="project" value="InterPro"/>
</dbReference>
<evidence type="ECO:0000313" key="7">
    <source>
        <dbReference type="EMBL" id="KRM61428.1"/>
    </source>
</evidence>
<dbReference type="Proteomes" id="UP000051733">
    <property type="component" value="Unassembled WGS sequence"/>
</dbReference>
<dbReference type="GO" id="GO:0005886">
    <property type="term" value="C:plasma membrane"/>
    <property type="evidence" value="ECO:0007669"/>
    <property type="project" value="UniProtKB-SubCell"/>
</dbReference>
<keyword evidence="3 6" id="KW-0812">Transmembrane</keyword>
<keyword evidence="8" id="KW-1185">Reference proteome</keyword>
<dbReference type="PANTHER" id="PTHR39083">
    <property type="entry name" value="CYCLIC DI-GMP-BINDING PROTEIN"/>
    <property type="match status" value="1"/>
</dbReference>
<dbReference type="AlphaFoldDB" id="A0A0R2A7F9"/>
<reference evidence="7 8" key="1">
    <citation type="journal article" date="2015" name="Genome Announc.">
        <title>Expanding the biotechnology potential of lactobacilli through comparative genomics of 213 strains and associated genera.</title>
        <authorList>
            <person name="Sun Z."/>
            <person name="Harris H.M."/>
            <person name="McCann A."/>
            <person name="Guo C."/>
            <person name="Argimon S."/>
            <person name="Zhang W."/>
            <person name="Yang X."/>
            <person name="Jeffery I.B."/>
            <person name="Cooney J.C."/>
            <person name="Kagawa T.F."/>
            <person name="Liu W."/>
            <person name="Song Y."/>
            <person name="Salvetti E."/>
            <person name="Wrobel A."/>
            <person name="Rasinkangas P."/>
            <person name="Parkhill J."/>
            <person name="Rea M.C."/>
            <person name="O'Sullivan O."/>
            <person name="Ritari J."/>
            <person name="Douillard F.P."/>
            <person name="Paul Ross R."/>
            <person name="Yang R."/>
            <person name="Briner A.E."/>
            <person name="Felis G.E."/>
            <person name="de Vos W.M."/>
            <person name="Barrangou R."/>
            <person name="Klaenhammer T.R."/>
            <person name="Caufield P.W."/>
            <person name="Cui Y."/>
            <person name="Zhang H."/>
            <person name="O'Toole P.W."/>
        </authorList>
    </citation>
    <scope>NUCLEOTIDE SEQUENCE [LARGE SCALE GENOMIC DNA]</scope>
    <source>
        <strain evidence="7 8">DSM 20634</strain>
    </source>
</reference>
<gene>
    <name evidence="7" type="ORF">FC26_GL001501</name>
</gene>
<dbReference type="STRING" id="1423813.FC26_GL001501"/>
<evidence type="ECO:0000256" key="4">
    <source>
        <dbReference type="ARBA" id="ARBA00022989"/>
    </source>
</evidence>
<organism evidence="7 8">
    <name type="scientific">Paucilactobacillus vaccinostercus DSM 20634</name>
    <dbReference type="NCBI Taxonomy" id="1423813"/>
    <lineage>
        <taxon>Bacteria</taxon>
        <taxon>Bacillati</taxon>
        <taxon>Bacillota</taxon>
        <taxon>Bacilli</taxon>
        <taxon>Lactobacillales</taxon>
        <taxon>Lactobacillaceae</taxon>
        <taxon>Paucilactobacillus</taxon>
    </lineage>
</organism>
<name>A0A0R2A7F9_9LACO</name>
<evidence type="ECO:0000256" key="3">
    <source>
        <dbReference type="ARBA" id="ARBA00022692"/>
    </source>
</evidence>
<dbReference type="EMBL" id="AYYY01000025">
    <property type="protein sequence ID" value="KRM61428.1"/>
    <property type="molecule type" value="Genomic_DNA"/>
</dbReference>
<dbReference type="Pfam" id="PF03170">
    <property type="entry name" value="BcsB"/>
    <property type="match status" value="2"/>
</dbReference>
<keyword evidence="2" id="KW-1003">Cell membrane</keyword>
<dbReference type="PANTHER" id="PTHR39083:SF1">
    <property type="entry name" value="CYCLIC DI-GMP-BINDING PROTEIN"/>
    <property type="match status" value="1"/>
</dbReference>
<proteinExistence type="predicted"/>
<evidence type="ECO:0000313" key="8">
    <source>
        <dbReference type="Proteomes" id="UP000051733"/>
    </source>
</evidence>